<dbReference type="PANTHER" id="PTHR46470">
    <property type="entry name" value="N-ACYLNEURAMINATE-9-PHOSPHATASE"/>
    <property type="match status" value="1"/>
</dbReference>
<reference evidence="6" key="1">
    <citation type="submission" date="2016-01" db="EMBL/GenBank/DDBJ databases">
        <authorList>
            <person name="Mitreva M."/>
            <person name="Pepin K.H."/>
            <person name="Mihindukulasuriya K.A."/>
            <person name="Fulton R."/>
            <person name="Fronick C."/>
            <person name="O'Laughlin M."/>
            <person name="Miner T."/>
            <person name="Herter B."/>
            <person name="Rosa B.A."/>
            <person name="Cordes M."/>
            <person name="Tomlinson C."/>
            <person name="Wollam A."/>
            <person name="Palsikar V.B."/>
            <person name="Mardis E.R."/>
            <person name="Wilson R.K."/>
        </authorList>
    </citation>
    <scope>NUCLEOTIDE SEQUENCE [LARGE SCALE GENOMIC DNA]</scope>
    <source>
        <strain evidence="6">DNF01167</strain>
    </source>
</reference>
<keyword evidence="4" id="KW-0460">Magnesium</keyword>
<dbReference type="GO" id="GO:0046872">
    <property type="term" value="F:metal ion binding"/>
    <property type="evidence" value="ECO:0007669"/>
    <property type="project" value="UniProtKB-KW"/>
</dbReference>
<dbReference type="Pfam" id="PF13419">
    <property type="entry name" value="HAD_2"/>
    <property type="match status" value="1"/>
</dbReference>
<dbReference type="SFLD" id="SFLDS00003">
    <property type="entry name" value="Haloacid_Dehalogenase"/>
    <property type="match status" value="1"/>
</dbReference>
<dbReference type="InterPro" id="IPR041492">
    <property type="entry name" value="HAD_2"/>
</dbReference>
<dbReference type="GO" id="GO:0044281">
    <property type="term" value="P:small molecule metabolic process"/>
    <property type="evidence" value="ECO:0007669"/>
    <property type="project" value="UniProtKB-ARBA"/>
</dbReference>
<dbReference type="PANTHER" id="PTHR46470:SF2">
    <property type="entry name" value="GLYCERALDEHYDE 3-PHOSPHATE PHOSPHATASE"/>
    <property type="match status" value="1"/>
</dbReference>
<dbReference type="PATRIC" id="fig|1379.3.peg.345"/>
<dbReference type="InterPro" id="IPR006439">
    <property type="entry name" value="HAD-SF_hydro_IA"/>
</dbReference>
<comment type="caution">
    <text evidence="5">The sequence shown here is derived from an EMBL/GenBank/DDBJ whole genome shotgun (WGS) entry which is preliminary data.</text>
</comment>
<gene>
    <name evidence="5" type="ORF">HMPREF3186_00350</name>
</gene>
<accession>A0A134A5B2</accession>
<evidence type="ECO:0000256" key="3">
    <source>
        <dbReference type="ARBA" id="ARBA00022801"/>
    </source>
</evidence>
<dbReference type="OrthoDB" id="25198at2"/>
<dbReference type="AlphaFoldDB" id="A0A134A5B2"/>
<dbReference type="EMBL" id="LSDC01000020">
    <property type="protein sequence ID" value="KXB62885.1"/>
    <property type="molecule type" value="Genomic_DNA"/>
</dbReference>
<dbReference type="RefSeq" id="WP_060913638.1">
    <property type="nucleotide sequence ID" value="NZ_JAWFGB010000012.1"/>
</dbReference>
<dbReference type="InterPro" id="IPR023214">
    <property type="entry name" value="HAD_sf"/>
</dbReference>
<dbReference type="InterPro" id="IPR036412">
    <property type="entry name" value="HAD-like_sf"/>
</dbReference>
<dbReference type="Gene3D" id="1.10.150.240">
    <property type="entry name" value="Putative phosphatase, domain 2"/>
    <property type="match status" value="1"/>
</dbReference>
<evidence type="ECO:0000256" key="2">
    <source>
        <dbReference type="ARBA" id="ARBA00022723"/>
    </source>
</evidence>
<evidence type="ECO:0000313" key="6">
    <source>
        <dbReference type="Proteomes" id="UP000070355"/>
    </source>
</evidence>
<keyword evidence="3 5" id="KW-0378">Hydrolase</keyword>
<protein>
    <submittedName>
        <fullName evidence="5">HAD hydrolase, family IA, variant 1</fullName>
    </submittedName>
</protein>
<evidence type="ECO:0000256" key="1">
    <source>
        <dbReference type="ARBA" id="ARBA00001946"/>
    </source>
</evidence>
<dbReference type="Proteomes" id="UP000070355">
    <property type="component" value="Unassembled WGS sequence"/>
</dbReference>
<comment type="cofactor">
    <cofactor evidence="1">
        <name>Mg(2+)</name>
        <dbReference type="ChEBI" id="CHEBI:18420"/>
    </cofactor>
</comment>
<dbReference type="SUPFAM" id="SSF56784">
    <property type="entry name" value="HAD-like"/>
    <property type="match status" value="1"/>
</dbReference>
<dbReference type="SFLD" id="SFLDG01129">
    <property type="entry name" value="C1.5:_HAD__Beta-PGM__Phosphata"/>
    <property type="match status" value="1"/>
</dbReference>
<name>A0A134A5B2_9BACL</name>
<keyword evidence="2" id="KW-0479">Metal-binding</keyword>
<dbReference type="Gene3D" id="3.40.50.1000">
    <property type="entry name" value="HAD superfamily/HAD-like"/>
    <property type="match status" value="1"/>
</dbReference>
<evidence type="ECO:0000313" key="5">
    <source>
        <dbReference type="EMBL" id="KXB62885.1"/>
    </source>
</evidence>
<evidence type="ECO:0000256" key="4">
    <source>
        <dbReference type="ARBA" id="ARBA00022842"/>
    </source>
</evidence>
<organism evidence="5 6">
    <name type="scientific">Gemella haemolysans</name>
    <dbReference type="NCBI Taxonomy" id="1379"/>
    <lineage>
        <taxon>Bacteria</taxon>
        <taxon>Bacillati</taxon>
        <taxon>Bacillota</taxon>
        <taxon>Bacilli</taxon>
        <taxon>Bacillales</taxon>
        <taxon>Gemellaceae</taxon>
        <taxon>Gemella</taxon>
    </lineage>
</organism>
<dbReference type="PRINTS" id="PR00413">
    <property type="entry name" value="HADHALOGNASE"/>
</dbReference>
<dbReference type="GO" id="GO:0016791">
    <property type="term" value="F:phosphatase activity"/>
    <property type="evidence" value="ECO:0007669"/>
    <property type="project" value="TreeGrafter"/>
</dbReference>
<dbReference type="NCBIfam" id="TIGR01509">
    <property type="entry name" value="HAD-SF-IA-v3"/>
    <property type="match status" value="1"/>
</dbReference>
<dbReference type="NCBIfam" id="TIGR01549">
    <property type="entry name" value="HAD-SF-IA-v1"/>
    <property type="match status" value="1"/>
</dbReference>
<dbReference type="STRING" id="1379.HMPREF3186_00350"/>
<dbReference type="InterPro" id="IPR051400">
    <property type="entry name" value="HAD-like_hydrolase"/>
</dbReference>
<proteinExistence type="predicted"/>
<sequence length="237" mass="28468">MTKINNLIFDLDNTLYDFSIIWEKSNKQVYEYLKYDRIASYEEFFKHYKAINNMLVDEVLKGNMKLREIRNTRLKLTLEKFGIILTEEDCKFYYEKQFKFILESIKPNKEVNQWIKRLNKKYKMIILTNGKSCEQRRKIEKLGLDNMFKLYISGETHISKPKAEAFINVLEKEKIVASETMMIGDSLHYDINPANKLGMKTCLIERKWHFDDELENYTGYKVKNIIQFFTELETNKL</sequence>
<dbReference type="InterPro" id="IPR023198">
    <property type="entry name" value="PGP-like_dom2"/>
</dbReference>